<dbReference type="NCBIfam" id="NF041167">
    <property type="entry name" value="f2_encap_cargo2"/>
    <property type="match status" value="1"/>
</dbReference>
<accession>A0A7W8AEY7</accession>
<dbReference type="AlphaFoldDB" id="A0A7W8AEY7"/>
<reference evidence="9 10" key="1">
    <citation type="submission" date="2020-08" db="EMBL/GenBank/DDBJ databases">
        <title>Genomic Encyclopedia of Type Strains, Phase IV (KMG-IV): sequencing the most valuable type-strain genomes for metagenomic binning, comparative biology and taxonomic classification.</title>
        <authorList>
            <person name="Goeker M."/>
        </authorList>
    </citation>
    <scope>NUCLEOTIDE SEQUENCE [LARGE SCALE GENOMIC DNA]</scope>
    <source>
        <strain evidence="9 10">DSM 45385</strain>
    </source>
</reference>
<dbReference type="InterPro" id="IPR008949">
    <property type="entry name" value="Isoprenoid_synthase_dom_sf"/>
</dbReference>
<comment type="similarity">
    <text evidence="6">Belongs to the terpene synthase family. 2-methylisoborneol synthase subfamily.</text>
</comment>
<dbReference type="InterPro" id="IPR047945">
    <property type="entry name" value="MIB_synthase"/>
</dbReference>
<protein>
    <recommendedName>
        <fullName evidence="8">2-methylisoborneol synthase</fullName>
        <ecNumber evidence="7">4.2.3.118</ecNumber>
    </recommendedName>
</protein>
<evidence type="ECO:0000256" key="3">
    <source>
        <dbReference type="ARBA" id="ARBA00022842"/>
    </source>
</evidence>
<organism evidence="9 10">
    <name type="scientific">Nonomuraea endophytica</name>
    <dbReference type="NCBI Taxonomy" id="714136"/>
    <lineage>
        <taxon>Bacteria</taxon>
        <taxon>Bacillati</taxon>
        <taxon>Actinomycetota</taxon>
        <taxon>Actinomycetes</taxon>
        <taxon>Streptosporangiales</taxon>
        <taxon>Streptosporangiaceae</taxon>
        <taxon>Nonomuraea</taxon>
    </lineage>
</organism>
<dbReference type="GO" id="GO:0010333">
    <property type="term" value="F:terpene synthase activity"/>
    <property type="evidence" value="ECO:0007669"/>
    <property type="project" value="InterPro"/>
</dbReference>
<evidence type="ECO:0000256" key="5">
    <source>
        <dbReference type="ARBA" id="ARBA00035573"/>
    </source>
</evidence>
<proteinExistence type="inferred from homology"/>
<comment type="catalytic activity">
    <reaction evidence="5">
        <text>(E)-2-methylgeranyl diphosphate + H2O = 2-methylisoborneol + diphosphate</text>
        <dbReference type="Rhea" id="RHEA:32571"/>
        <dbReference type="ChEBI" id="CHEBI:15377"/>
        <dbReference type="ChEBI" id="CHEBI:33019"/>
        <dbReference type="ChEBI" id="CHEBI:61984"/>
        <dbReference type="ChEBI" id="CHEBI:61987"/>
        <dbReference type="EC" id="4.2.3.118"/>
    </reaction>
</comment>
<dbReference type="SFLD" id="SFLDS00005">
    <property type="entry name" value="Isoprenoid_Synthase_Type_I"/>
    <property type="match status" value="1"/>
</dbReference>
<evidence type="ECO:0000313" key="9">
    <source>
        <dbReference type="EMBL" id="MBB5084868.1"/>
    </source>
</evidence>
<dbReference type="RefSeq" id="WP_184975599.1">
    <property type="nucleotide sequence ID" value="NZ_JACHIN010000027.1"/>
</dbReference>
<sequence>MPNPSAFLPGPTGLGTSAARLFAQPAGGFAVPQDLGCVPGPRTVRQPPLVFAQRPWADGSMPALYCPLAVRVDHALGELVNERLVEWAEKIGLHEGRIETFRQTGFGHLVTLAHPDVDDPDRLLLAGQMNAAWWACDDYYADETDLGADPQLLASRLALAMSALDAPPPADEFGDELEAQLKSDPVLVSLTSARDHVAVHSTPSQLARVNLTSFQMWVSWNAYGAWRQSGEPVEAWRYLAARQHDSFYTSMTLSDIVGGYEVPGNLFYEDRVHRAVMRAGTAAVIVNDLHSAIREAADELPDCNIVLLVAAERGCTLREAAERAVALHNDIVAAFEADCHELRAIPSPELHHFLWALGGWLGGGLEWHGTTNRYTTEE</sequence>
<keyword evidence="3" id="KW-0460">Magnesium</keyword>
<evidence type="ECO:0000313" key="10">
    <source>
        <dbReference type="Proteomes" id="UP000568380"/>
    </source>
</evidence>
<evidence type="ECO:0000256" key="8">
    <source>
        <dbReference type="ARBA" id="ARBA00035696"/>
    </source>
</evidence>
<dbReference type="InterPro" id="IPR034686">
    <property type="entry name" value="Terpene_cyclase-like_2"/>
</dbReference>
<dbReference type="SUPFAM" id="SSF48576">
    <property type="entry name" value="Terpenoid synthases"/>
    <property type="match status" value="1"/>
</dbReference>
<gene>
    <name evidence="9" type="ORF">HNR40_010379</name>
</gene>
<comment type="cofactor">
    <cofactor evidence="1">
        <name>Mg(2+)</name>
        <dbReference type="ChEBI" id="CHEBI:18420"/>
    </cofactor>
</comment>
<keyword evidence="4 9" id="KW-0456">Lyase</keyword>
<evidence type="ECO:0000256" key="2">
    <source>
        <dbReference type="ARBA" id="ARBA00022723"/>
    </source>
</evidence>
<dbReference type="EMBL" id="JACHIN010000027">
    <property type="protein sequence ID" value="MBB5084868.1"/>
    <property type="molecule type" value="Genomic_DNA"/>
</dbReference>
<dbReference type="GO" id="GO:0046872">
    <property type="term" value="F:metal ion binding"/>
    <property type="evidence" value="ECO:0007669"/>
    <property type="project" value="UniProtKB-KW"/>
</dbReference>
<keyword evidence="2" id="KW-0479">Metal-binding</keyword>
<evidence type="ECO:0000256" key="6">
    <source>
        <dbReference type="ARBA" id="ARBA00035653"/>
    </source>
</evidence>
<dbReference type="Proteomes" id="UP000568380">
    <property type="component" value="Unassembled WGS sequence"/>
</dbReference>
<evidence type="ECO:0000256" key="7">
    <source>
        <dbReference type="ARBA" id="ARBA00035680"/>
    </source>
</evidence>
<dbReference type="Gene3D" id="1.10.600.10">
    <property type="entry name" value="Farnesyl Diphosphate Synthase"/>
    <property type="match status" value="1"/>
</dbReference>
<dbReference type="SFLD" id="SFLDG01020">
    <property type="entry name" value="Terpene_Cyclase_Like_2"/>
    <property type="match status" value="1"/>
</dbReference>
<name>A0A7W8AEY7_9ACTN</name>
<dbReference type="EC" id="4.2.3.118" evidence="7"/>
<evidence type="ECO:0000256" key="1">
    <source>
        <dbReference type="ARBA" id="ARBA00001946"/>
    </source>
</evidence>
<dbReference type="GO" id="GO:0042214">
    <property type="term" value="P:terpene metabolic process"/>
    <property type="evidence" value="ECO:0007669"/>
    <property type="project" value="InterPro"/>
</dbReference>
<comment type="caution">
    <text evidence="9">The sequence shown here is derived from an EMBL/GenBank/DDBJ whole genome shotgun (WGS) entry which is preliminary data.</text>
</comment>
<evidence type="ECO:0000256" key="4">
    <source>
        <dbReference type="ARBA" id="ARBA00023239"/>
    </source>
</evidence>
<dbReference type="Pfam" id="PF19086">
    <property type="entry name" value="Terpene_syn_C_2"/>
    <property type="match status" value="1"/>
</dbReference>
<keyword evidence="10" id="KW-1185">Reference proteome</keyword>